<evidence type="ECO:0000256" key="5">
    <source>
        <dbReference type="ARBA" id="ARBA00023284"/>
    </source>
</evidence>
<dbReference type="SUPFAM" id="SSF52833">
    <property type="entry name" value="Thioredoxin-like"/>
    <property type="match status" value="1"/>
</dbReference>
<dbReference type="CDD" id="cd03010">
    <property type="entry name" value="TlpA_like_DsbE"/>
    <property type="match status" value="1"/>
</dbReference>
<keyword evidence="3" id="KW-0201">Cytochrome c-type biogenesis</keyword>
<dbReference type="AlphaFoldDB" id="A0A917F640"/>
<dbReference type="GO" id="GO:0030288">
    <property type="term" value="C:outer membrane-bounded periplasmic space"/>
    <property type="evidence" value="ECO:0007669"/>
    <property type="project" value="InterPro"/>
</dbReference>
<dbReference type="InterPro" id="IPR017937">
    <property type="entry name" value="Thioredoxin_CS"/>
</dbReference>
<keyword evidence="6" id="KW-1133">Transmembrane helix</keyword>
<gene>
    <name evidence="8" type="ORF">GCM10011332_03110</name>
</gene>
<dbReference type="RefSeq" id="WP_188660509.1">
    <property type="nucleotide sequence ID" value="NZ_BMHV01000002.1"/>
</dbReference>
<keyword evidence="6" id="KW-0472">Membrane</keyword>
<dbReference type="NCBIfam" id="TIGR00385">
    <property type="entry name" value="dsbE"/>
    <property type="match status" value="1"/>
</dbReference>
<dbReference type="Proteomes" id="UP000632498">
    <property type="component" value="Unassembled WGS sequence"/>
</dbReference>
<evidence type="ECO:0000313" key="8">
    <source>
        <dbReference type="EMBL" id="GGF53173.1"/>
    </source>
</evidence>
<proteinExistence type="inferred from homology"/>
<dbReference type="PANTHER" id="PTHR42852">
    <property type="entry name" value="THIOL:DISULFIDE INTERCHANGE PROTEIN DSBE"/>
    <property type="match status" value="1"/>
</dbReference>
<reference evidence="8" key="2">
    <citation type="submission" date="2020-09" db="EMBL/GenBank/DDBJ databases">
        <authorList>
            <person name="Sun Q."/>
            <person name="Zhou Y."/>
        </authorList>
    </citation>
    <scope>NUCLEOTIDE SEQUENCE</scope>
    <source>
        <strain evidence="8">CGMCC 1.15254</strain>
    </source>
</reference>
<feature type="domain" description="Thioredoxin" evidence="7">
    <location>
        <begin position="36"/>
        <end position="179"/>
    </location>
</feature>
<comment type="similarity">
    <text evidence="2">Belongs to the thioredoxin family. DsbE subfamily.</text>
</comment>
<evidence type="ECO:0000256" key="1">
    <source>
        <dbReference type="ARBA" id="ARBA00004196"/>
    </source>
</evidence>
<comment type="caution">
    <text evidence="8">The sequence shown here is derived from an EMBL/GenBank/DDBJ whole genome shotgun (WGS) entry which is preliminary data.</text>
</comment>
<keyword evidence="9" id="KW-1185">Reference proteome</keyword>
<name>A0A917F640_9PROT</name>
<evidence type="ECO:0000256" key="4">
    <source>
        <dbReference type="ARBA" id="ARBA00023157"/>
    </source>
</evidence>
<dbReference type="PANTHER" id="PTHR42852:SF6">
    <property type="entry name" value="THIOL:DISULFIDE INTERCHANGE PROTEIN DSBE"/>
    <property type="match status" value="1"/>
</dbReference>
<organism evidence="8 9">
    <name type="scientific">Terasakiella brassicae</name>
    <dbReference type="NCBI Taxonomy" id="1634917"/>
    <lineage>
        <taxon>Bacteria</taxon>
        <taxon>Pseudomonadati</taxon>
        <taxon>Pseudomonadota</taxon>
        <taxon>Alphaproteobacteria</taxon>
        <taxon>Rhodospirillales</taxon>
        <taxon>Terasakiellaceae</taxon>
        <taxon>Terasakiella</taxon>
    </lineage>
</organism>
<dbReference type="InterPro" id="IPR013766">
    <property type="entry name" value="Thioredoxin_domain"/>
</dbReference>
<evidence type="ECO:0000256" key="6">
    <source>
        <dbReference type="SAM" id="Phobius"/>
    </source>
</evidence>
<evidence type="ECO:0000259" key="7">
    <source>
        <dbReference type="PROSITE" id="PS51352"/>
    </source>
</evidence>
<dbReference type="GO" id="GO:0015036">
    <property type="term" value="F:disulfide oxidoreductase activity"/>
    <property type="evidence" value="ECO:0007669"/>
    <property type="project" value="InterPro"/>
</dbReference>
<reference evidence="8" key="1">
    <citation type="journal article" date="2014" name="Int. J. Syst. Evol. Microbiol.">
        <title>Complete genome sequence of Corynebacterium casei LMG S-19264T (=DSM 44701T), isolated from a smear-ripened cheese.</title>
        <authorList>
            <consortium name="US DOE Joint Genome Institute (JGI-PGF)"/>
            <person name="Walter F."/>
            <person name="Albersmeier A."/>
            <person name="Kalinowski J."/>
            <person name="Ruckert C."/>
        </authorList>
    </citation>
    <scope>NUCLEOTIDE SEQUENCE</scope>
    <source>
        <strain evidence="8">CGMCC 1.15254</strain>
    </source>
</reference>
<dbReference type="PROSITE" id="PS00194">
    <property type="entry name" value="THIOREDOXIN_1"/>
    <property type="match status" value="1"/>
</dbReference>
<dbReference type="Gene3D" id="3.40.30.10">
    <property type="entry name" value="Glutaredoxin"/>
    <property type="match status" value="1"/>
</dbReference>
<dbReference type="InterPro" id="IPR013740">
    <property type="entry name" value="Redoxin"/>
</dbReference>
<sequence length="180" mass="20273">MNSRIFFLIPLIGFVVLAIYFAIGLTKDPSKLDTDVLLNQPMGEFKLVPVKGREEGLSAEDVKGKVSLVNFFGSWCVACLQEHPFLVKLKRDNVIPVYGVDWDEKNPNDVVRWLARHGDPYTKIGVDDTGETIIDWGITGAPETFVVDKQGVIRYKFLGPISPQAWNDTLLPLIEELRKQ</sequence>
<evidence type="ECO:0000313" key="9">
    <source>
        <dbReference type="Proteomes" id="UP000632498"/>
    </source>
</evidence>
<dbReference type="EMBL" id="BMHV01000002">
    <property type="protein sequence ID" value="GGF53173.1"/>
    <property type="molecule type" value="Genomic_DNA"/>
</dbReference>
<dbReference type="InterPro" id="IPR036249">
    <property type="entry name" value="Thioredoxin-like_sf"/>
</dbReference>
<dbReference type="Pfam" id="PF08534">
    <property type="entry name" value="Redoxin"/>
    <property type="match status" value="1"/>
</dbReference>
<dbReference type="PROSITE" id="PS51352">
    <property type="entry name" value="THIOREDOXIN_2"/>
    <property type="match status" value="1"/>
</dbReference>
<feature type="transmembrane region" description="Helical" evidence="6">
    <location>
        <begin position="6"/>
        <end position="23"/>
    </location>
</feature>
<evidence type="ECO:0000256" key="2">
    <source>
        <dbReference type="ARBA" id="ARBA00007758"/>
    </source>
</evidence>
<protein>
    <submittedName>
        <fullName evidence="8">Thiol:disulfide interchange protein</fullName>
    </submittedName>
</protein>
<dbReference type="GO" id="GO:0017004">
    <property type="term" value="P:cytochrome complex assembly"/>
    <property type="evidence" value="ECO:0007669"/>
    <property type="project" value="UniProtKB-KW"/>
</dbReference>
<dbReference type="InterPro" id="IPR004799">
    <property type="entry name" value="Periplasmic_diS_OxRdtase_DsbE"/>
</dbReference>
<accession>A0A917F640</accession>
<evidence type="ECO:0000256" key="3">
    <source>
        <dbReference type="ARBA" id="ARBA00022748"/>
    </source>
</evidence>
<dbReference type="InterPro" id="IPR050553">
    <property type="entry name" value="Thioredoxin_ResA/DsbE_sf"/>
</dbReference>
<keyword evidence="5" id="KW-0676">Redox-active center</keyword>
<keyword evidence="6" id="KW-0812">Transmembrane</keyword>
<comment type="subcellular location">
    <subcellularLocation>
        <location evidence="1">Cell envelope</location>
    </subcellularLocation>
</comment>
<keyword evidence="4" id="KW-1015">Disulfide bond</keyword>